<dbReference type="AlphaFoldDB" id="A0A366LMN4"/>
<dbReference type="PROSITE" id="PS01348">
    <property type="entry name" value="MRAY_2"/>
    <property type="match status" value="1"/>
</dbReference>
<keyword evidence="10" id="KW-1185">Reference proteome</keyword>
<feature type="transmembrane region" description="Helical" evidence="8">
    <location>
        <begin position="167"/>
        <end position="189"/>
    </location>
</feature>
<reference evidence="9 10" key="1">
    <citation type="submission" date="2018-06" db="EMBL/GenBank/DDBJ databases">
        <title>Sphaerisporangium craniellae sp. nov., isolated from a marine sponge in the South China Sea.</title>
        <authorList>
            <person name="Li L."/>
        </authorList>
    </citation>
    <scope>NUCLEOTIDE SEQUENCE [LARGE SCALE GENOMIC DNA]</scope>
    <source>
        <strain evidence="9 10">LHW63015</strain>
    </source>
</reference>
<evidence type="ECO:0000256" key="8">
    <source>
        <dbReference type="SAM" id="Phobius"/>
    </source>
</evidence>
<feature type="transmembrane region" description="Helical" evidence="8">
    <location>
        <begin position="315"/>
        <end position="334"/>
    </location>
</feature>
<sequence>MREYLITALIAAAVTYLFVPIARYFAIKIGAAPEVRERDVHTVPTPRLGGLAIYVGLVASLLFANSLPHTGGLLAHSDTVIAVILSGGILVIIGFFDDWWGIDPLIKLGGQVAAAGVLVNLGVALPWLPLPNGAAASMDSGLSTVITILVVVIVINAINFIDGLDGLAVGIVGIAAMAMWSYSIILSQHLTGQRIATAAIISAVLIGVCAGFLPHNTHPARIFMGDTGSMLIAMVLATATISVTSGVDPYAIDSMNRFPVVLPLLLPVGVMAVPLIDLFTALVRRTSHGMSPFAADRGHLHHRLLDIGHSHRRTVMIMHGWALLFSATVVGLAAGGVPVLIFPVVVLAAITLLVVMAAPRQRRGRSHSRIAATNARHRRGTRA</sequence>
<gene>
    <name evidence="9" type="ORF">DP939_37660</name>
</gene>
<dbReference type="EMBL" id="QMEY01000027">
    <property type="protein sequence ID" value="RBQ14920.1"/>
    <property type="molecule type" value="Genomic_DNA"/>
</dbReference>
<keyword evidence="3 9" id="KW-0808">Transferase</keyword>
<keyword evidence="7" id="KW-0479">Metal-binding</keyword>
<dbReference type="PANTHER" id="PTHR22926">
    <property type="entry name" value="PHOSPHO-N-ACETYLMURAMOYL-PENTAPEPTIDE-TRANSFERASE"/>
    <property type="match status" value="1"/>
</dbReference>
<dbReference type="GO" id="GO:0071555">
    <property type="term" value="P:cell wall organization"/>
    <property type="evidence" value="ECO:0007669"/>
    <property type="project" value="TreeGrafter"/>
</dbReference>
<dbReference type="InterPro" id="IPR000715">
    <property type="entry name" value="Glycosyl_transferase_4"/>
</dbReference>
<evidence type="ECO:0000256" key="2">
    <source>
        <dbReference type="ARBA" id="ARBA00022475"/>
    </source>
</evidence>
<keyword evidence="7" id="KW-0460">Magnesium</keyword>
<organism evidence="9 10">
    <name type="scientific">Spongiactinospora rosea</name>
    <dbReference type="NCBI Taxonomy" id="2248750"/>
    <lineage>
        <taxon>Bacteria</taxon>
        <taxon>Bacillati</taxon>
        <taxon>Actinomycetota</taxon>
        <taxon>Actinomycetes</taxon>
        <taxon>Streptosporangiales</taxon>
        <taxon>Streptosporangiaceae</taxon>
        <taxon>Spongiactinospora</taxon>
    </lineage>
</organism>
<dbReference type="GO" id="GO:0009103">
    <property type="term" value="P:lipopolysaccharide biosynthetic process"/>
    <property type="evidence" value="ECO:0007669"/>
    <property type="project" value="TreeGrafter"/>
</dbReference>
<comment type="subcellular location">
    <subcellularLocation>
        <location evidence="1">Cell membrane</location>
        <topology evidence="1">Multi-pass membrane protein</topology>
    </subcellularLocation>
</comment>
<dbReference type="GO" id="GO:0005886">
    <property type="term" value="C:plasma membrane"/>
    <property type="evidence" value="ECO:0007669"/>
    <property type="project" value="UniProtKB-SubCell"/>
</dbReference>
<feature type="transmembrane region" description="Helical" evidence="8">
    <location>
        <begin position="225"/>
        <end position="244"/>
    </location>
</feature>
<dbReference type="Proteomes" id="UP000253303">
    <property type="component" value="Unassembled WGS sequence"/>
</dbReference>
<dbReference type="GO" id="GO:0044038">
    <property type="term" value="P:cell wall macromolecule biosynthetic process"/>
    <property type="evidence" value="ECO:0007669"/>
    <property type="project" value="TreeGrafter"/>
</dbReference>
<keyword evidence="6 8" id="KW-0472">Membrane</keyword>
<dbReference type="Pfam" id="PF00953">
    <property type="entry name" value="Glycos_transf_4"/>
    <property type="match status" value="1"/>
</dbReference>
<feature type="transmembrane region" description="Helical" evidence="8">
    <location>
        <begin position="108"/>
        <end position="128"/>
    </location>
</feature>
<name>A0A366LMN4_9ACTN</name>
<evidence type="ECO:0000256" key="6">
    <source>
        <dbReference type="ARBA" id="ARBA00023136"/>
    </source>
</evidence>
<proteinExistence type="predicted"/>
<feature type="binding site" evidence="7">
    <location>
        <position position="159"/>
    </location>
    <ligand>
        <name>Mg(2+)</name>
        <dbReference type="ChEBI" id="CHEBI:18420"/>
    </ligand>
</feature>
<dbReference type="GO" id="GO:0046872">
    <property type="term" value="F:metal ion binding"/>
    <property type="evidence" value="ECO:0007669"/>
    <property type="project" value="UniProtKB-KW"/>
</dbReference>
<keyword evidence="4 8" id="KW-0812">Transmembrane</keyword>
<comment type="cofactor">
    <cofactor evidence="7">
        <name>Mg(2+)</name>
        <dbReference type="ChEBI" id="CHEBI:18420"/>
    </cofactor>
</comment>
<evidence type="ECO:0000313" key="10">
    <source>
        <dbReference type="Proteomes" id="UP000253303"/>
    </source>
</evidence>
<keyword evidence="5 8" id="KW-1133">Transmembrane helix</keyword>
<evidence type="ECO:0000256" key="4">
    <source>
        <dbReference type="ARBA" id="ARBA00022692"/>
    </source>
</evidence>
<dbReference type="CDD" id="cd06853">
    <property type="entry name" value="GT_WecA_like"/>
    <property type="match status" value="1"/>
</dbReference>
<feature type="transmembrane region" description="Helical" evidence="8">
    <location>
        <begin position="340"/>
        <end position="359"/>
    </location>
</feature>
<protein>
    <submittedName>
        <fullName evidence="9">Undecaprenyl/decaprenyl-phosphate alpha-N-acetylglucosaminyl 1-phosphate transferase</fullName>
    </submittedName>
</protein>
<dbReference type="InterPro" id="IPR018480">
    <property type="entry name" value="PNAcMuramoyl-5peptid_Trfase_CS"/>
</dbReference>
<evidence type="ECO:0000313" key="9">
    <source>
        <dbReference type="EMBL" id="RBQ14920.1"/>
    </source>
</evidence>
<dbReference type="RefSeq" id="WP_113985615.1">
    <property type="nucleotide sequence ID" value="NZ_QMEY01000027.1"/>
</dbReference>
<accession>A0A366LMN4</accession>
<feature type="binding site" evidence="7">
    <location>
        <position position="226"/>
    </location>
    <ligand>
        <name>Mg(2+)</name>
        <dbReference type="ChEBI" id="CHEBI:18420"/>
    </ligand>
</feature>
<feature type="transmembrane region" description="Helical" evidence="8">
    <location>
        <begin position="140"/>
        <end position="160"/>
    </location>
</feature>
<keyword evidence="2" id="KW-1003">Cell membrane</keyword>
<dbReference type="PANTHER" id="PTHR22926:SF3">
    <property type="entry name" value="UNDECAPRENYL-PHOSPHATE ALPHA-N-ACETYLGLUCOSAMINYL 1-PHOSPHATE TRANSFERASE"/>
    <property type="match status" value="1"/>
</dbReference>
<evidence type="ECO:0000256" key="5">
    <source>
        <dbReference type="ARBA" id="ARBA00022989"/>
    </source>
</evidence>
<evidence type="ECO:0000256" key="1">
    <source>
        <dbReference type="ARBA" id="ARBA00004651"/>
    </source>
</evidence>
<feature type="transmembrane region" description="Helical" evidence="8">
    <location>
        <begin position="195"/>
        <end position="213"/>
    </location>
</feature>
<feature type="transmembrane region" description="Helical" evidence="8">
    <location>
        <begin position="48"/>
        <end position="67"/>
    </location>
</feature>
<dbReference type="GO" id="GO:0016780">
    <property type="term" value="F:phosphotransferase activity, for other substituted phosphate groups"/>
    <property type="evidence" value="ECO:0007669"/>
    <property type="project" value="InterPro"/>
</dbReference>
<feature type="transmembrane region" description="Helical" evidence="8">
    <location>
        <begin position="264"/>
        <end position="283"/>
    </location>
</feature>
<feature type="transmembrane region" description="Helical" evidence="8">
    <location>
        <begin position="79"/>
        <end position="96"/>
    </location>
</feature>
<feature type="transmembrane region" description="Helical" evidence="8">
    <location>
        <begin position="6"/>
        <end position="27"/>
    </location>
</feature>
<evidence type="ECO:0000256" key="3">
    <source>
        <dbReference type="ARBA" id="ARBA00022679"/>
    </source>
</evidence>
<dbReference type="OrthoDB" id="9783652at2"/>
<comment type="caution">
    <text evidence="9">The sequence shown here is derived from an EMBL/GenBank/DDBJ whole genome shotgun (WGS) entry which is preliminary data.</text>
</comment>
<evidence type="ECO:0000256" key="7">
    <source>
        <dbReference type="PIRSR" id="PIRSR600715-1"/>
    </source>
</evidence>